<keyword evidence="2" id="KW-1015">Disulfide bond</keyword>
<evidence type="ECO:0000313" key="6">
    <source>
        <dbReference type="Proteomes" id="UP000646244"/>
    </source>
</evidence>
<evidence type="ECO:0000256" key="2">
    <source>
        <dbReference type="PIRSR" id="PIRSR637460-2"/>
    </source>
</evidence>
<dbReference type="InterPro" id="IPR036514">
    <property type="entry name" value="SGNH_hydro_sf"/>
</dbReference>
<feature type="active site" evidence="1">
    <location>
        <position position="266"/>
    </location>
</feature>
<dbReference type="InterPro" id="IPR037460">
    <property type="entry name" value="SEST-like"/>
</dbReference>
<dbReference type="InterPro" id="IPR013830">
    <property type="entry name" value="SGNH_hydro"/>
</dbReference>
<dbReference type="GO" id="GO:0019433">
    <property type="term" value="P:triglyceride catabolic process"/>
    <property type="evidence" value="ECO:0007669"/>
    <property type="project" value="TreeGrafter"/>
</dbReference>
<dbReference type="Proteomes" id="UP000646244">
    <property type="component" value="Unassembled WGS sequence"/>
</dbReference>
<accession>A0A918TPD6</accession>
<name>A0A918TPD6_STRCJ</name>
<dbReference type="GO" id="GO:0004806">
    <property type="term" value="F:triacylglycerol lipase activity"/>
    <property type="evidence" value="ECO:0007669"/>
    <property type="project" value="TreeGrafter"/>
</dbReference>
<reference evidence="5" key="2">
    <citation type="submission" date="2020-09" db="EMBL/GenBank/DDBJ databases">
        <authorList>
            <person name="Sun Q."/>
            <person name="Ohkuma M."/>
        </authorList>
    </citation>
    <scope>NUCLEOTIDE SEQUENCE</scope>
    <source>
        <strain evidence="5">JCM 4633</strain>
    </source>
</reference>
<proteinExistence type="predicted"/>
<dbReference type="Pfam" id="PF13472">
    <property type="entry name" value="Lipase_GDSL_2"/>
    <property type="match status" value="1"/>
</dbReference>
<sequence length="285" mass="28878">MAGCTLLATSLTTLATPAAHAANPAAPGPSYVALGDSYAAGAGIPALSGGLCLRSDRSYGRLVAASINPASYKDVTCAAAKVSALTARQTDAGIPVNGPQLDAVGADTGLVTLTLGGNNLGTSDLGFVDVVATCSALALTNPLGAPCRNFYKDTLRKRLDSVAPRLADGLRRIHGKAPHAKVLVVGYPSVVPDDPKTCLGKMPITTGDIAYLRTVLADLNTVLAKAAAAGDATYVDTLTPTTGHDPCSSAPWVEGLLPGSPTLPLHPNAAGERVRADAVLKALRH</sequence>
<dbReference type="Gene3D" id="3.40.50.1110">
    <property type="entry name" value="SGNH hydrolase"/>
    <property type="match status" value="1"/>
</dbReference>
<evidence type="ECO:0000313" key="5">
    <source>
        <dbReference type="EMBL" id="GHC57402.1"/>
    </source>
</evidence>
<feature type="disulfide bond" evidence="2">
    <location>
        <begin position="134"/>
        <end position="147"/>
    </location>
</feature>
<protein>
    <submittedName>
        <fullName evidence="5">Lipase</fullName>
    </submittedName>
</protein>
<keyword evidence="3" id="KW-0732">Signal</keyword>
<dbReference type="EMBL" id="BMVB01000012">
    <property type="protein sequence ID" value="GHC57402.1"/>
    <property type="molecule type" value="Genomic_DNA"/>
</dbReference>
<organism evidence="5 6">
    <name type="scientific">Streptomyces cinnamoneus</name>
    <name type="common">Streptoverticillium cinnamoneum</name>
    <dbReference type="NCBI Taxonomy" id="53446"/>
    <lineage>
        <taxon>Bacteria</taxon>
        <taxon>Bacillati</taxon>
        <taxon>Actinomycetota</taxon>
        <taxon>Actinomycetes</taxon>
        <taxon>Kitasatosporales</taxon>
        <taxon>Streptomycetaceae</taxon>
        <taxon>Streptomyces</taxon>
        <taxon>Streptomyces cinnamoneus group</taxon>
    </lineage>
</organism>
<gene>
    <name evidence="5" type="ORF">GCM10010507_37550</name>
</gene>
<dbReference type="PANTHER" id="PTHR37981:SF1">
    <property type="entry name" value="SGNH HYDROLASE-TYPE ESTERASE DOMAIN-CONTAINING PROTEIN"/>
    <property type="match status" value="1"/>
</dbReference>
<feature type="chain" id="PRO_5037757120" evidence="3">
    <location>
        <begin position="22"/>
        <end position="285"/>
    </location>
</feature>
<evidence type="ECO:0000256" key="3">
    <source>
        <dbReference type="SAM" id="SignalP"/>
    </source>
</evidence>
<feature type="domain" description="SGNH hydrolase-type esterase" evidence="4">
    <location>
        <begin position="33"/>
        <end position="273"/>
    </location>
</feature>
<feature type="signal peptide" evidence="3">
    <location>
        <begin position="1"/>
        <end position="21"/>
    </location>
</feature>
<dbReference type="SUPFAM" id="SSF52266">
    <property type="entry name" value="SGNH hydrolase"/>
    <property type="match status" value="1"/>
</dbReference>
<evidence type="ECO:0000259" key="4">
    <source>
        <dbReference type="Pfam" id="PF13472"/>
    </source>
</evidence>
<reference evidence="5" key="1">
    <citation type="journal article" date="2014" name="Int. J. Syst. Evol. Microbiol.">
        <title>Complete genome sequence of Corynebacterium casei LMG S-19264T (=DSM 44701T), isolated from a smear-ripened cheese.</title>
        <authorList>
            <consortium name="US DOE Joint Genome Institute (JGI-PGF)"/>
            <person name="Walter F."/>
            <person name="Albersmeier A."/>
            <person name="Kalinowski J."/>
            <person name="Ruckert C."/>
        </authorList>
    </citation>
    <scope>NUCLEOTIDE SEQUENCE</scope>
    <source>
        <strain evidence="5">JCM 4633</strain>
    </source>
</reference>
<dbReference type="AlphaFoldDB" id="A0A918TPD6"/>
<dbReference type="CDD" id="cd01823">
    <property type="entry name" value="SEST_like"/>
    <property type="match status" value="1"/>
</dbReference>
<feature type="active site" description="Nucleophile" evidence="1">
    <location>
        <position position="37"/>
    </location>
</feature>
<comment type="caution">
    <text evidence="5">The sequence shown here is derived from an EMBL/GenBank/DDBJ whole genome shotgun (WGS) entry which is preliminary data.</text>
</comment>
<dbReference type="PANTHER" id="PTHR37981">
    <property type="entry name" value="LIPASE 2"/>
    <property type="match status" value="1"/>
</dbReference>
<feature type="disulfide bond" evidence="2">
    <location>
        <begin position="52"/>
        <end position="77"/>
    </location>
</feature>
<evidence type="ECO:0000256" key="1">
    <source>
        <dbReference type="PIRSR" id="PIRSR637460-1"/>
    </source>
</evidence>